<dbReference type="Gene3D" id="1.10.238.20">
    <property type="entry name" value="Pheromone/general odorant binding protein domain"/>
    <property type="match status" value="1"/>
</dbReference>
<dbReference type="EMBL" id="OD004330">
    <property type="protein sequence ID" value="CAD7409744.1"/>
    <property type="molecule type" value="Genomic_DNA"/>
</dbReference>
<sequence>MIQSNGHSPHMDKMMNNMKACEEERGVKVSEDDIESLKNHACPKSESFQCLLECATNKTNLVSKDGKPDYNAFEEEVNTSSAPEDMKSKILSKAKACFTNCKETRNNVKILTKEVLSTLKATDGILSFSEPHLRVPKCKLLIPSVWIMRPLSTLFRCKKCCSVHVQPVGKNKKETFQTVVKYGMDCSKELADIQQSLKKECPSSPDGKCIIGCTLGKMGVVSKSEIGKMTG</sequence>
<dbReference type="CDD" id="cd23992">
    <property type="entry name" value="PBP_GOBP"/>
    <property type="match status" value="1"/>
</dbReference>
<dbReference type="Pfam" id="PF01395">
    <property type="entry name" value="PBP_GOBP"/>
    <property type="match status" value="1"/>
</dbReference>
<proteinExistence type="predicted"/>
<dbReference type="InterPro" id="IPR036728">
    <property type="entry name" value="PBP_GOBP_sf"/>
</dbReference>
<name>A0A7R9H5M6_TIMPO</name>
<organism evidence="1">
    <name type="scientific">Timema poppense</name>
    <name type="common">Walking stick</name>
    <dbReference type="NCBI Taxonomy" id="170557"/>
    <lineage>
        <taxon>Eukaryota</taxon>
        <taxon>Metazoa</taxon>
        <taxon>Ecdysozoa</taxon>
        <taxon>Arthropoda</taxon>
        <taxon>Hexapoda</taxon>
        <taxon>Insecta</taxon>
        <taxon>Pterygota</taxon>
        <taxon>Neoptera</taxon>
        <taxon>Polyneoptera</taxon>
        <taxon>Phasmatodea</taxon>
        <taxon>Timematodea</taxon>
        <taxon>Timematoidea</taxon>
        <taxon>Timematidae</taxon>
        <taxon>Timema</taxon>
    </lineage>
</organism>
<reference evidence="1" key="1">
    <citation type="submission" date="2020-11" db="EMBL/GenBank/DDBJ databases">
        <authorList>
            <person name="Tran Van P."/>
        </authorList>
    </citation>
    <scope>NUCLEOTIDE SEQUENCE</scope>
</reference>
<dbReference type="SUPFAM" id="SSF47565">
    <property type="entry name" value="Insect pheromone/odorant-binding proteins"/>
    <property type="match status" value="1"/>
</dbReference>
<protein>
    <submittedName>
        <fullName evidence="1">Uncharacterized protein</fullName>
    </submittedName>
</protein>
<dbReference type="GO" id="GO:0005549">
    <property type="term" value="F:odorant binding"/>
    <property type="evidence" value="ECO:0007669"/>
    <property type="project" value="InterPro"/>
</dbReference>
<evidence type="ECO:0000313" key="1">
    <source>
        <dbReference type="EMBL" id="CAD7409744.1"/>
    </source>
</evidence>
<dbReference type="InterPro" id="IPR006170">
    <property type="entry name" value="PBP/GOBP"/>
</dbReference>
<gene>
    <name evidence="1" type="ORF">TPSB3V08_LOCUS6994</name>
</gene>
<dbReference type="AlphaFoldDB" id="A0A7R9H5M6"/>
<accession>A0A7R9H5M6</accession>